<keyword evidence="4" id="KW-1185">Reference proteome</keyword>
<proteinExistence type="predicted"/>
<dbReference type="RefSeq" id="WP_377861497.1">
    <property type="nucleotide sequence ID" value="NZ_JBHLZU010000033.1"/>
</dbReference>
<evidence type="ECO:0000256" key="2">
    <source>
        <dbReference type="SAM" id="Phobius"/>
    </source>
</evidence>
<dbReference type="EMBL" id="JBHLZU010000033">
    <property type="protein sequence ID" value="MFB9909091.1"/>
    <property type="molecule type" value="Genomic_DNA"/>
</dbReference>
<feature type="transmembrane region" description="Helical" evidence="2">
    <location>
        <begin position="203"/>
        <end position="222"/>
    </location>
</feature>
<feature type="transmembrane region" description="Helical" evidence="2">
    <location>
        <begin position="36"/>
        <end position="57"/>
    </location>
</feature>
<protein>
    <recommendedName>
        <fullName evidence="5">Magnesium transporter</fullName>
    </recommendedName>
</protein>
<reference evidence="3 4" key="1">
    <citation type="submission" date="2024-09" db="EMBL/GenBank/DDBJ databases">
        <authorList>
            <person name="Sun Q."/>
            <person name="Mori K."/>
        </authorList>
    </citation>
    <scope>NUCLEOTIDE SEQUENCE [LARGE SCALE GENOMIC DNA]</scope>
    <source>
        <strain evidence="3 4">TBRC 7907</strain>
    </source>
</reference>
<comment type="caution">
    <text evidence="3">The sequence shown here is derived from an EMBL/GenBank/DDBJ whole genome shotgun (WGS) entry which is preliminary data.</text>
</comment>
<feature type="region of interest" description="Disordered" evidence="1">
    <location>
        <begin position="484"/>
        <end position="514"/>
    </location>
</feature>
<evidence type="ECO:0000313" key="4">
    <source>
        <dbReference type="Proteomes" id="UP001589693"/>
    </source>
</evidence>
<keyword evidence="2" id="KW-0472">Membrane</keyword>
<evidence type="ECO:0008006" key="5">
    <source>
        <dbReference type="Google" id="ProtNLM"/>
    </source>
</evidence>
<accession>A0ABV6AB00</accession>
<keyword evidence="2" id="KW-0812">Transmembrane</keyword>
<keyword evidence="2" id="KW-1133">Transmembrane helix</keyword>
<sequence>MTTLVVLAVAVALLVARRRARRRRPDSFPRSAARRRALLVVLAIVGMQVVFGAPAMAQTSSCAEAPNPERPGAGMVGVLDPAHEGQAGSAYNEYGYAGLVWHTYDLGCGPEGIRNPNAVIDTWAGNQFFNIAKNLVGATNGLHFLLSEGTVMQPLDEIVRSGTVALYNSVYTPLFGLVALLLAVLMFRYIWTGDLATVGKRGLWALAGIWLAAATYLTPLIYTQVLDGVLIKGTSQLQGGFLNEVGINDTKSLPTMLHDQVVFQNWKRGEFGSADAPQAQQFGRDLLNAQAWTREEKNTQADQGPPDAKKAAFKEIAAKLGSTYGYFQGVDGSRMGAGFLSVFQALCYSVFQLLAKAAVVLGQVLLRVVILTGPLIGLIAMIHHSVLRNVGRAVGSALLNVIVISALAGLHTMVLTWIFNPARGLTLLTQMVLAGLMTLVLLLVGKPIRRMWQMVELSVGAVGSTLPASPPGFLSRFRGRRAGQRTPQDDFWDEVRGMDPDQNVEGRRRGAHRDRPEAAYAGGRGVRGAVAELASTVQGQVVGADGRALPSSGQRLHEAGGGALGANRAAAALPAARSRIVDTASVFDRSWDRTGEDAVVVPSRLDTAPSAVSTGSVSNPRRSDMETVAGRPVWVVYRPSRGLELRDGESR</sequence>
<feature type="transmembrane region" description="Helical" evidence="2">
    <location>
        <begin position="170"/>
        <end position="191"/>
    </location>
</feature>
<gene>
    <name evidence="3" type="ORF">ACFFQA_34570</name>
</gene>
<feature type="transmembrane region" description="Helical" evidence="2">
    <location>
        <begin position="398"/>
        <end position="419"/>
    </location>
</feature>
<feature type="transmembrane region" description="Helical" evidence="2">
    <location>
        <begin position="364"/>
        <end position="386"/>
    </location>
</feature>
<feature type="compositionally biased region" description="Basic and acidic residues" evidence="1">
    <location>
        <begin position="493"/>
        <end position="514"/>
    </location>
</feature>
<name>A0ABV6AB00_9PSEU</name>
<organism evidence="3 4">
    <name type="scientific">Allokutzneria oryzae</name>
    <dbReference type="NCBI Taxonomy" id="1378989"/>
    <lineage>
        <taxon>Bacteria</taxon>
        <taxon>Bacillati</taxon>
        <taxon>Actinomycetota</taxon>
        <taxon>Actinomycetes</taxon>
        <taxon>Pseudonocardiales</taxon>
        <taxon>Pseudonocardiaceae</taxon>
        <taxon>Allokutzneria</taxon>
    </lineage>
</organism>
<feature type="transmembrane region" description="Helical" evidence="2">
    <location>
        <begin position="425"/>
        <end position="444"/>
    </location>
</feature>
<evidence type="ECO:0000313" key="3">
    <source>
        <dbReference type="EMBL" id="MFB9909091.1"/>
    </source>
</evidence>
<evidence type="ECO:0000256" key="1">
    <source>
        <dbReference type="SAM" id="MobiDB-lite"/>
    </source>
</evidence>
<dbReference type="Proteomes" id="UP001589693">
    <property type="component" value="Unassembled WGS sequence"/>
</dbReference>